<protein>
    <submittedName>
        <fullName evidence="3">Uncharacterized protein</fullName>
    </submittedName>
</protein>
<gene>
    <name evidence="3" type="ORF">BJ508DRAFT_315160</name>
</gene>
<feature type="compositionally biased region" description="Polar residues" evidence="1">
    <location>
        <begin position="204"/>
        <end position="218"/>
    </location>
</feature>
<keyword evidence="2" id="KW-0472">Membrane</keyword>
<evidence type="ECO:0000256" key="1">
    <source>
        <dbReference type="SAM" id="MobiDB-lite"/>
    </source>
</evidence>
<accession>A0A3N4HFJ9</accession>
<name>A0A3N4HFJ9_ASCIM</name>
<dbReference type="EMBL" id="ML119890">
    <property type="protein sequence ID" value="RPA71926.1"/>
    <property type="molecule type" value="Genomic_DNA"/>
</dbReference>
<evidence type="ECO:0000256" key="2">
    <source>
        <dbReference type="SAM" id="Phobius"/>
    </source>
</evidence>
<organism evidence="3 4">
    <name type="scientific">Ascobolus immersus RN42</name>
    <dbReference type="NCBI Taxonomy" id="1160509"/>
    <lineage>
        <taxon>Eukaryota</taxon>
        <taxon>Fungi</taxon>
        <taxon>Dikarya</taxon>
        <taxon>Ascomycota</taxon>
        <taxon>Pezizomycotina</taxon>
        <taxon>Pezizomycetes</taxon>
        <taxon>Pezizales</taxon>
        <taxon>Ascobolaceae</taxon>
        <taxon>Ascobolus</taxon>
    </lineage>
</organism>
<feature type="region of interest" description="Disordered" evidence="1">
    <location>
        <begin position="187"/>
        <end position="218"/>
    </location>
</feature>
<feature type="compositionally biased region" description="Basic and acidic residues" evidence="1">
    <location>
        <begin position="187"/>
        <end position="200"/>
    </location>
</feature>
<evidence type="ECO:0000313" key="4">
    <source>
        <dbReference type="Proteomes" id="UP000275078"/>
    </source>
</evidence>
<feature type="transmembrane region" description="Helical" evidence="2">
    <location>
        <begin position="95"/>
        <end position="119"/>
    </location>
</feature>
<keyword evidence="2" id="KW-1133">Transmembrane helix</keyword>
<keyword evidence="4" id="KW-1185">Reference proteome</keyword>
<dbReference type="AlphaFoldDB" id="A0A3N4HFJ9"/>
<sequence length="218" mass="23210">MLKPDTHYFVYIVFQKTTYSRMGPNGENVGKGSTQGMTNTYPSEVFQVTNDTRGKGTNDISKTEIDKAVETTIGKEISESSSASNSSRAGLSSGAIGGIAGGVVATLVILLAIVGVYMLGRHRERKKPRQPIQEDMPKVIEAGTQMGEESASGNDITMDEKDFKVVPLVPVELKGIGIQEIDGKPLAELDGKSSITRDPEEASDNSAAASTTKGKLKN</sequence>
<proteinExistence type="predicted"/>
<reference evidence="3 4" key="1">
    <citation type="journal article" date="2018" name="Nat. Ecol. Evol.">
        <title>Pezizomycetes genomes reveal the molecular basis of ectomycorrhizal truffle lifestyle.</title>
        <authorList>
            <person name="Murat C."/>
            <person name="Payen T."/>
            <person name="Noel B."/>
            <person name="Kuo A."/>
            <person name="Morin E."/>
            <person name="Chen J."/>
            <person name="Kohler A."/>
            <person name="Krizsan K."/>
            <person name="Balestrini R."/>
            <person name="Da Silva C."/>
            <person name="Montanini B."/>
            <person name="Hainaut M."/>
            <person name="Levati E."/>
            <person name="Barry K.W."/>
            <person name="Belfiori B."/>
            <person name="Cichocki N."/>
            <person name="Clum A."/>
            <person name="Dockter R.B."/>
            <person name="Fauchery L."/>
            <person name="Guy J."/>
            <person name="Iotti M."/>
            <person name="Le Tacon F."/>
            <person name="Lindquist E.A."/>
            <person name="Lipzen A."/>
            <person name="Malagnac F."/>
            <person name="Mello A."/>
            <person name="Molinier V."/>
            <person name="Miyauchi S."/>
            <person name="Poulain J."/>
            <person name="Riccioni C."/>
            <person name="Rubini A."/>
            <person name="Sitrit Y."/>
            <person name="Splivallo R."/>
            <person name="Traeger S."/>
            <person name="Wang M."/>
            <person name="Zifcakova L."/>
            <person name="Wipf D."/>
            <person name="Zambonelli A."/>
            <person name="Paolocci F."/>
            <person name="Nowrousian M."/>
            <person name="Ottonello S."/>
            <person name="Baldrian P."/>
            <person name="Spatafora J.W."/>
            <person name="Henrissat B."/>
            <person name="Nagy L.G."/>
            <person name="Aury J.M."/>
            <person name="Wincker P."/>
            <person name="Grigoriev I.V."/>
            <person name="Bonfante P."/>
            <person name="Martin F.M."/>
        </authorList>
    </citation>
    <scope>NUCLEOTIDE SEQUENCE [LARGE SCALE GENOMIC DNA]</scope>
    <source>
        <strain evidence="3 4">RN42</strain>
    </source>
</reference>
<keyword evidence="2" id="KW-0812">Transmembrane</keyword>
<dbReference type="Proteomes" id="UP000275078">
    <property type="component" value="Unassembled WGS sequence"/>
</dbReference>
<evidence type="ECO:0000313" key="3">
    <source>
        <dbReference type="EMBL" id="RPA71926.1"/>
    </source>
</evidence>